<protein>
    <recommendedName>
        <fullName evidence="3">SUI1 domain-containing protein</fullName>
    </recommendedName>
</protein>
<gene>
    <name evidence="4" type="ORF">S03H2_66722</name>
</gene>
<evidence type="ECO:0000259" key="3">
    <source>
        <dbReference type="PROSITE" id="PS50296"/>
    </source>
</evidence>
<dbReference type="CDD" id="cd11567">
    <property type="entry name" value="YciH_like"/>
    <property type="match status" value="1"/>
</dbReference>
<dbReference type="InterPro" id="IPR036877">
    <property type="entry name" value="SUI1_dom_sf"/>
</dbReference>
<feature type="domain" description="SUI1" evidence="3">
    <location>
        <begin position="1"/>
        <end position="33"/>
    </location>
</feature>
<evidence type="ECO:0000256" key="2">
    <source>
        <dbReference type="ARBA" id="ARBA00022917"/>
    </source>
</evidence>
<evidence type="ECO:0000313" key="4">
    <source>
        <dbReference type="EMBL" id="GAH83046.1"/>
    </source>
</evidence>
<reference evidence="4" key="1">
    <citation type="journal article" date="2014" name="Front. Microbiol.">
        <title>High frequency of phylogenetically diverse reductive dehalogenase-homologous genes in deep subseafloor sedimentary metagenomes.</title>
        <authorList>
            <person name="Kawai M."/>
            <person name="Futagami T."/>
            <person name="Toyoda A."/>
            <person name="Takaki Y."/>
            <person name="Nishi S."/>
            <person name="Hori S."/>
            <person name="Arai W."/>
            <person name="Tsubouchi T."/>
            <person name="Morono Y."/>
            <person name="Uchiyama I."/>
            <person name="Ito T."/>
            <person name="Fujiyama A."/>
            <person name="Inagaki F."/>
            <person name="Takami H."/>
        </authorList>
    </citation>
    <scope>NUCLEOTIDE SEQUENCE</scope>
    <source>
        <strain evidence="4">Expedition CK06-06</strain>
    </source>
</reference>
<proteinExistence type="predicted"/>
<dbReference type="GO" id="GO:0003743">
    <property type="term" value="F:translation initiation factor activity"/>
    <property type="evidence" value="ECO:0007669"/>
    <property type="project" value="InterPro"/>
</dbReference>
<dbReference type="GO" id="GO:0006417">
    <property type="term" value="P:regulation of translation"/>
    <property type="evidence" value="ECO:0007669"/>
    <property type="project" value="UniProtKB-KW"/>
</dbReference>
<evidence type="ECO:0000256" key="1">
    <source>
        <dbReference type="ARBA" id="ARBA00022845"/>
    </source>
</evidence>
<dbReference type="AlphaFoldDB" id="X1IKW9"/>
<dbReference type="EMBL" id="BARU01043596">
    <property type="protein sequence ID" value="GAH83046.1"/>
    <property type="molecule type" value="Genomic_DNA"/>
</dbReference>
<accession>X1IKW9</accession>
<name>X1IKW9_9ZZZZ</name>
<dbReference type="PROSITE" id="PS50296">
    <property type="entry name" value="SUI1"/>
    <property type="match status" value="1"/>
</dbReference>
<comment type="caution">
    <text evidence="4">The sequence shown here is derived from an EMBL/GenBank/DDBJ whole genome shotgun (WGS) entry which is preliminary data.</text>
</comment>
<sequence>KSFCACGGTAKNEEIILQGDHRDKVRAYLIRQGYPEENVEIKLDFFLYYI</sequence>
<dbReference type="Pfam" id="PF01253">
    <property type="entry name" value="SUI1"/>
    <property type="match status" value="1"/>
</dbReference>
<keyword evidence="2" id="KW-0648">Protein biosynthesis</keyword>
<feature type="non-terminal residue" evidence="4">
    <location>
        <position position="1"/>
    </location>
</feature>
<dbReference type="InterPro" id="IPR005872">
    <property type="entry name" value="SUI1_arc_bac"/>
</dbReference>
<dbReference type="InterPro" id="IPR001950">
    <property type="entry name" value="SUI1"/>
</dbReference>
<dbReference type="Gene3D" id="3.30.780.10">
    <property type="entry name" value="SUI1-like domain"/>
    <property type="match status" value="1"/>
</dbReference>
<dbReference type="SUPFAM" id="SSF55159">
    <property type="entry name" value="eIF1-like"/>
    <property type="match status" value="1"/>
</dbReference>
<keyword evidence="1" id="KW-0810">Translation regulation</keyword>
<organism evidence="4">
    <name type="scientific">marine sediment metagenome</name>
    <dbReference type="NCBI Taxonomy" id="412755"/>
    <lineage>
        <taxon>unclassified sequences</taxon>
        <taxon>metagenomes</taxon>
        <taxon>ecological metagenomes</taxon>
    </lineage>
</organism>